<dbReference type="InterPro" id="IPR038332">
    <property type="entry name" value="PPE_sf"/>
</dbReference>
<keyword evidence="3" id="KW-0812">Transmembrane</keyword>
<keyword evidence="3" id="KW-0472">Membrane</keyword>
<evidence type="ECO:0000256" key="3">
    <source>
        <dbReference type="SAM" id="Phobius"/>
    </source>
</evidence>
<evidence type="ECO:0000313" key="6">
    <source>
        <dbReference type="Proteomes" id="UP001146067"/>
    </source>
</evidence>
<evidence type="ECO:0000259" key="4">
    <source>
        <dbReference type="Pfam" id="PF00823"/>
    </source>
</evidence>
<dbReference type="Proteomes" id="UP001146067">
    <property type="component" value="Unassembled WGS sequence"/>
</dbReference>
<feature type="transmembrane region" description="Helical" evidence="3">
    <location>
        <begin position="190"/>
        <end position="208"/>
    </location>
</feature>
<accession>A0A9X3SP77</accession>
<keyword evidence="3" id="KW-1133">Transmembrane helix</keyword>
<reference evidence="5" key="1">
    <citation type="submission" date="2022-12" db="EMBL/GenBank/DDBJ databases">
        <title>Gycomyces niveus sp.nov.,a novel actinomycete isolated from soil in Shouguan.</title>
        <authorList>
            <person name="Yang X."/>
        </authorList>
    </citation>
    <scope>NUCLEOTIDE SEQUENCE</scope>
    <source>
        <strain evidence="5">NEAU-A15</strain>
    </source>
</reference>
<dbReference type="SUPFAM" id="SSF140453">
    <property type="entry name" value="EsxAB dimer-like"/>
    <property type="match status" value="1"/>
</dbReference>
<dbReference type="EMBL" id="JAPZVP010000002">
    <property type="protein sequence ID" value="MDA1358661.1"/>
    <property type="molecule type" value="Genomic_DNA"/>
</dbReference>
<dbReference type="Pfam" id="PF00823">
    <property type="entry name" value="PPE"/>
    <property type="match status" value="1"/>
</dbReference>
<evidence type="ECO:0000256" key="1">
    <source>
        <dbReference type="ARBA" id="ARBA00010652"/>
    </source>
</evidence>
<dbReference type="RefSeq" id="WP_270108468.1">
    <property type="nucleotide sequence ID" value="NZ_JAPZVP010000002.1"/>
</dbReference>
<dbReference type="AlphaFoldDB" id="A0A9X3SP77"/>
<organism evidence="5 6">
    <name type="scientific">Glycomyces luteolus</name>
    <dbReference type="NCBI Taxonomy" id="2670330"/>
    <lineage>
        <taxon>Bacteria</taxon>
        <taxon>Bacillati</taxon>
        <taxon>Actinomycetota</taxon>
        <taxon>Actinomycetes</taxon>
        <taxon>Glycomycetales</taxon>
        <taxon>Glycomycetaceae</taxon>
        <taxon>Glycomyces</taxon>
    </lineage>
</organism>
<keyword evidence="6" id="KW-1185">Reference proteome</keyword>
<comment type="similarity">
    <text evidence="1">Belongs to the mycobacterial PPE family.</text>
</comment>
<name>A0A9X3SP77_9ACTN</name>
<dbReference type="InterPro" id="IPR000030">
    <property type="entry name" value="PPE_dom"/>
</dbReference>
<feature type="compositionally biased region" description="Polar residues" evidence="2">
    <location>
        <begin position="1"/>
        <end position="18"/>
    </location>
</feature>
<dbReference type="Gene3D" id="1.20.1260.20">
    <property type="entry name" value="PPE superfamily"/>
    <property type="match status" value="1"/>
</dbReference>
<feature type="transmembrane region" description="Helical" evidence="3">
    <location>
        <begin position="220"/>
        <end position="239"/>
    </location>
</feature>
<sequence>MSDNSLIATTPTNSTHQPWSGFGPADAGADIAAAIESKSWVAATLAGVGAGFEVASWGFDPFGSLVSSGLSFLMEQCGPIRDLLQELTGEPDILLAHAETWTNMAVESHAMAGEMWTLMEDATAEWQGQAAESYRMLHTAYINAIDATGFMFDAMASATNGAATIVQLAYELVRDLIAELLTWIFFKTPIWLAIIAASAGIGIPICAAEAGGRIFAITSLAFNVGSALVASFTSLQALLAE</sequence>
<comment type="caution">
    <text evidence="5">The sequence shown here is derived from an EMBL/GenBank/DDBJ whole genome shotgun (WGS) entry which is preliminary data.</text>
</comment>
<protein>
    <recommendedName>
        <fullName evidence="4">PPE domain-containing protein</fullName>
    </recommendedName>
</protein>
<evidence type="ECO:0000313" key="5">
    <source>
        <dbReference type="EMBL" id="MDA1358661.1"/>
    </source>
</evidence>
<evidence type="ECO:0000256" key="2">
    <source>
        <dbReference type="SAM" id="MobiDB-lite"/>
    </source>
</evidence>
<gene>
    <name evidence="5" type="ORF">O1R50_03450</name>
</gene>
<proteinExistence type="inferred from homology"/>
<feature type="domain" description="PPE" evidence="4">
    <location>
        <begin position="91"/>
        <end position="173"/>
    </location>
</feature>
<dbReference type="InterPro" id="IPR036689">
    <property type="entry name" value="ESAT-6-like_sf"/>
</dbReference>
<feature type="region of interest" description="Disordered" evidence="2">
    <location>
        <begin position="1"/>
        <end position="21"/>
    </location>
</feature>